<keyword evidence="4" id="KW-1185">Reference proteome</keyword>
<feature type="region of interest" description="Disordered" evidence="1">
    <location>
        <begin position="76"/>
        <end position="183"/>
    </location>
</feature>
<evidence type="ECO:0000313" key="3">
    <source>
        <dbReference type="EnsemblProtists" id="PYU1_T010225"/>
    </source>
</evidence>
<protein>
    <recommendedName>
        <fullName evidence="5">RxLR effector protein</fullName>
    </recommendedName>
</protein>
<feature type="chain" id="PRO_5003871659" description="RxLR effector protein" evidence="2">
    <location>
        <begin position="25"/>
        <end position="183"/>
    </location>
</feature>
<feature type="compositionally biased region" description="Low complexity" evidence="1">
    <location>
        <begin position="89"/>
        <end position="114"/>
    </location>
</feature>
<dbReference type="HOGENOM" id="CLU_1477915_0_0_1"/>
<dbReference type="InParanoid" id="K3WZ26"/>
<name>K3WZ26_GLOUD</name>
<dbReference type="Proteomes" id="UP000019132">
    <property type="component" value="Unassembled WGS sequence"/>
</dbReference>
<accession>K3WZ26</accession>
<organism evidence="3 4">
    <name type="scientific">Globisporangium ultimum (strain ATCC 200006 / CBS 805.95 / DAOM BR144)</name>
    <name type="common">Pythium ultimum</name>
    <dbReference type="NCBI Taxonomy" id="431595"/>
    <lineage>
        <taxon>Eukaryota</taxon>
        <taxon>Sar</taxon>
        <taxon>Stramenopiles</taxon>
        <taxon>Oomycota</taxon>
        <taxon>Peronosporomycetes</taxon>
        <taxon>Pythiales</taxon>
        <taxon>Pythiaceae</taxon>
        <taxon>Globisporangium</taxon>
    </lineage>
</organism>
<feature type="compositionally biased region" description="Basic and acidic residues" evidence="1">
    <location>
        <begin position="155"/>
        <end position="166"/>
    </location>
</feature>
<feature type="signal peptide" evidence="2">
    <location>
        <begin position="1"/>
        <end position="24"/>
    </location>
</feature>
<evidence type="ECO:0008006" key="5">
    <source>
        <dbReference type="Google" id="ProtNLM"/>
    </source>
</evidence>
<feature type="region of interest" description="Disordered" evidence="1">
    <location>
        <begin position="29"/>
        <end position="63"/>
    </location>
</feature>
<dbReference type="EMBL" id="GL376623">
    <property type="status" value="NOT_ANNOTATED_CDS"/>
    <property type="molecule type" value="Genomic_DNA"/>
</dbReference>
<evidence type="ECO:0000256" key="2">
    <source>
        <dbReference type="SAM" id="SignalP"/>
    </source>
</evidence>
<dbReference type="AlphaFoldDB" id="K3WZ26"/>
<proteinExistence type="predicted"/>
<evidence type="ECO:0000313" key="4">
    <source>
        <dbReference type="Proteomes" id="UP000019132"/>
    </source>
</evidence>
<sequence>MTSMIKKTVLLLPLLAALYSSTEGVRAYSFDEDSNSNSTTTTGSLDWSEEGSGSYSADSDSGSGFLDALQEAARVELSGDDFEDSGVADGWSGSTSGSDSDAISSSSPSSSSSDNEVEDRVGDDQYESLGYDYDGSDVADLESSSSTSGTGYDHSVGEKKSSRSGDDADYDGSDVADGWSTKA</sequence>
<keyword evidence="2" id="KW-0732">Signal</keyword>
<dbReference type="EnsemblProtists" id="PYU1_T010225">
    <property type="protein sequence ID" value="PYU1_T010225"/>
    <property type="gene ID" value="PYU1_G010205"/>
</dbReference>
<reference evidence="4" key="2">
    <citation type="submission" date="2010-04" db="EMBL/GenBank/DDBJ databases">
        <authorList>
            <person name="Buell R."/>
            <person name="Hamilton J."/>
            <person name="Hostetler J."/>
        </authorList>
    </citation>
    <scope>NUCLEOTIDE SEQUENCE [LARGE SCALE GENOMIC DNA]</scope>
    <source>
        <strain evidence="4">DAOM:BR144</strain>
    </source>
</reference>
<feature type="compositionally biased region" description="Low complexity" evidence="1">
    <location>
        <begin position="35"/>
        <end position="63"/>
    </location>
</feature>
<dbReference type="VEuPathDB" id="FungiDB:PYU1_G010205"/>
<reference evidence="4" key="1">
    <citation type="journal article" date="2010" name="Genome Biol.">
        <title>Genome sequence of the necrotrophic plant pathogen Pythium ultimum reveals original pathogenicity mechanisms and effector repertoire.</title>
        <authorList>
            <person name="Levesque C.A."/>
            <person name="Brouwer H."/>
            <person name="Cano L."/>
            <person name="Hamilton J.P."/>
            <person name="Holt C."/>
            <person name="Huitema E."/>
            <person name="Raffaele S."/>
            <person name="Robideau G.P."/>
            <person name="Thines M."/>
            <person name="Win J."/>
            <person name="Zerillo M.M."/>
            <person name="Beakes G.W."/>
            <person name="Boore J.L."/>
            <person name="Busam D."/>
            <person name="Dumas B."/>
            <person name="Ferriera S."/>
            <person name="Fuerstenberg S.I."/>
            <person name="Gachon C.M."/>
            <person name="Gaulin E."/>
            <person name="Govers F."/>
            <person name="Grenville-Briggs L."/>
            <person name="Horner N."/>
            <person name="Hostetler J."/>
            <person name="Jiang R.H."/>
            <person name="Johnson J."/>
            <person name="Krajaejun T."/>
            <person name="Lin H."/>
            <person name="Meijer H.J."/>
            <person name="Moore B."/>
            <person name="Morris P."/>
            <person name="Phuntmart V."/>
            <person name="Puiu D."/>
            <person name="Shetty J."/>
            <person name="Stajich J.E."/>
            <person name="Tripathy S."/>
            <person name="Wawra S."/>
            <person name="van West P."/>
            <person name="Whitty B.R."/>
            <person name="Coutinho P.M."/>
            <person name="Henrissat B."/>
            <person name="Martin F."/>
            <person name="Thomas P.D."/>
            <person name="Tyler B.M."/>
            <person name="De Vries R.P."/>
            <person name="Kamoun S."/>
            <person name="Yandell M."/>
            <person name="Tisserat N."/>
            <person name="Buell C.R."/>
        </authorList>
    </citation>
    <scope>NUCLEOTIDE SEQUENCE</scope>
    <source>
        <strain evidence="4">DAOM:BR144</strain>
    </source>
</reference>
<evidence type="ECO:0000256" key="1">
    <source>
        <dbReference type="SAM" id="MobiDB-lite"/>
    </source>
</evidence>
<reference evidence="3" key="3">
    <citation type="submission" date="2015-02" db="UniProtKB">
        <authorList>
            <consortium name="EnsemblProtists"/>
        </authorList>
    </citation>
    <scope>IDENTIFICATION</scope>
    <source>
        <strain evidence="3">DAOM BR144</strain>
    </source>
</reference>